<dbReference type="Proteomes" id="UP001065593">
    <property type="component" value="Unassembled WGS sequence"/>
</dbReference>
<reference evidence="1" key="1">
    <citation type="submission" date="2022-08" db="EMBL/GenBank/DDBJ databases">
        <title>Draft genome sequence of Lysinibacillus sp. strain KH24.</title>
        <authorList>
            <person name="Kanbe H."/>
            <person name="Itoh H."/>
        </authorList>
    </citation>
    <scope>NUCLEOTIDE SEQUENCE</scope>
    <source>
        <strain evidence="1">KH24</strain>
    </source>
</reference>
<name>A0ABQ5NP48_9BACI</name>
<evidence type="ECO:0000313" key="2">
    <source>
        <dbReference type="Proteomes" id="UP001065593"/>
    </source>
</evidence>
<proteinExistence type="predicted"/>
<accession>A0ABQ5NP48</accession>
<keyword evidence="2" id="KW-1185">Reference proteome</keyword>
<organism evidence="1 2">
    <name type="scientific">Lysinibacillus piscis</name>
    <dbReference type="NCBI Taxonomy" id="2518931"/>
    <lineage>
        <taxon>Bacteria</taxon>
        <taxon>Bacillati</taxon>
        <taxon>Bacillota</taxon>
        <taxon>Bacilli</taxon>
        <taxon>Bacillales</taxon>
        <taxon>Bacillaceae</taxon>
        <taxon>Lysinibacillus</taxon>
    </lineage>
</organism>
<gene>
    <name evidence="1" type="ORF">LYSBPC_32780</name>
</gene>
<comment type="caution">
    <text evidence="1">The sequence shown here is derived from an EMBL/GenBank/DDBJ whole genome shotgun (WGS) entry which is preliminary data.</text>
</comment>
<dbReference type="EMBL" id="BRZA01000006">
    <property type="protein sequence ID" value="GLC90151.1"/>
    <property type="molecule type" value="Genomic_DNA"/>
</dbReference>
<evidence type="ECO:0000313" key="1">
    <source>
        <dbReference type="EMBL" id="GLC90151.1"/>
    </source>
</evidence>
<protein>
    <submittedName>
        <fullName evidence="1">Uncharacterized protein</fullName>
    </submittedName>
</protein>
<sequence>MVLNVFYKVLNILSTSYAGNPHCLMIEVIFKQISTSRQLFLWISLWVSVKIYG</sequence>